<dbReference type="Pfam" id="PF04970">
    <property type="entry name" value="LRAT"/>
    <property type="match status" value="1"/>
</dbReference>
<protein>
    <submittedName>
        <fullName evidence="2">Lecithin retinol acyltransferase family protein</fullName>
    </submittedName>
</protein>
<dbReference type="EMBL" id="CP077080">
    <property type="protein sequence ID" value="QXI50729.1"/>
    <property type="molecule type" value="Genomic_DNA"/>
</dbReference>
<keyword evidence="3" id="KW-1185">Reference proteome</keyword>
<name>A0ABX8Q7G1_PSECO</name>
<dbReference type="GO" id="GO:0016746">
    <property type="term" value="F:acyltransferase activity"/>
    <property type="evidence" value="ECO:0007669"/>
    <property type="project" value="UniProtKB-KW"/>
</dbReference>
<dbReference type="PROSITE" id="PS51934">
    <property type="entry name" value="LRAT"/>
    <property type="match status" value="1"/>
</dbReference>
<reference evidence="2 3" key="1">
    <citation type="journal article" date="2021" name="Microorganisms">
        <title>The Ever-Expanding Pseudomonas Genus: Description of 43 New Species and Partition of the Pseudomonas putida Group.</title>
        <authorList>
            <person name="Girard L."/>
            <person name="Lood C."/>
            <person name="Hofte M."/>
            <person name="Vandamme P."/>
            <person name="Rokni-Zadeh H."/>
            <person name="van Noort V."/>
            <person name="Lavigne R."/>
            <person name="De Mot R."/>
        </authorList>
    </citation>
    <scope>NUCLEOTIDE SEQUENCE [LARGE SCALE GENOMIC DNA]</scope>
    <source>
        <strain evidence="2 3">SWRI17</strain>
    </source>
</reference>
<dbReference type="InterPro" id="IPR007053">
    <property type="entry name" value="LRAT_dom"/>
</dbReference>
<sequence>MKLTGIAADEFSSLRSIVLICLALVTANVSYRVTEPAQAGVAPEPLHGTKRPGALAVESLKRVDIEALDEVPVGAHLISPRRFYIHHGIYLGAGAVAHYSGFSGALEAGPIEVTDLEHFASGRPVWIVEQPARYPANEVAHRARSRLGENRYSLFANNCEHFCSWCLTGESYSAQVRAYWQRPREFLATITVLNAHFVA</sequence>
<evidence type="ECO:0000313" key="3">
    <source>
        <dbReference type="Proteomes" id="UP000824066"/>
    </source>
</evidence>
<dbReference type="PANTHER" id="PTHR46678:SF1">
    <property type="entry name" value="LECITHIN RETINOL ACYLTRANSFERASE"/>
    <property type="match status" value="1"/>
</dbReference>
<dbReference type="InterPro" id="IPR042288">
    <property type="entry name" value="LRAT"/>
</dbReference>
<keyword evidence="2" id="KW-0808">Transferase</keyword>
<organism evidence="2 3">
    <name type="scientific">Pseudomonas canavaninivorans</name>
    <dbReference type="NCBI Taxonomy" id="2842348"/>
    <lineage>
        <taxon>Bacteria</taxon>
        <taxon>Pseudomonadati</taxon>
        <taxon>Pseudomonadota</taxon>
        <taxon>Gammaproteobacteria</taxon>
        <taxon>Pseudomonadales</taxon>
        <taxon>Pseudomonadaceae</taxon>
        <taxon>Pseudomonas</taxon>
    </lineage>
</organism>
<gene>
    <name evidence="2" type="ORF">KSS97_14280</name>
</gene>
<evidence type="ECO:0000259" key="1">
    <source>
        <dbReference type="PROSITE" id="PS51934"/>
    </source>
</evidence>
<dbReference type="PANTHER" id="PTHR46678">
    <property type="entry name" value="LECITHIN RETINOL ACYLTRANSFERASE"/>
    <property type="match status" value="1"/>
</dbReference>
<keyword evidence="2" id="KW-0012">Acyltransferase</keyword>
<feature type="domain" description="LRAT" evidence="1">
    <location>
        <begin position="76"/>
        <end position="175"/>
    </location>
</feature>
<proteinExistence type="predicted"/>
<evidence type="ECO:0000313" key="2">
    <source>
        <dbReference type="EMBL" id="QXI50729.1"/>
    </source>
</evidence>
<dbReference type="Proteomes" id="UP000824066">
    <property type="component" value="Chromosome"/>
</dbReference>
<dbReference type="Gene3D" id="3.90.1720.10">
    <property type="entry name" value="endopeptidase domain like (from Nostoc punctiforme)"/>
    <property type="match status" value="1"/>
</dbReference>
<dbReference type="RefSeq" id="WP_030138780.1">
    <property type="nucleotide sequence ID" value="NZ_CP077080.1"/>
</dbReference>
<accession>A0ABX8Q7G1</accession>